<gene>
    <name evidence="1" type="ORF">SAMN05518683_13917</name>
</gene>
<dbReference type="OrthoDB" id="1420122at1239"/>
<evidence type="ECO:0000313" key="1">
    <source>
        <dbReference type="EMBL" id="SFQ41501.1"/>
    </source>
</evidence>
<dbReference type="Proteomes" id="UP000198892">
    <property type="component" value="Unassembled WGS sequence"/>
</dbReference>
<reference evidence="2" key="1">
    <citation type="submission" date="2016-10" db="EMBL/GenBank/DDBJ databases">
        <authorList>
            <person name="Varghese N."/>
            <person name="Submissions S."/>
        </authorList>
    </citation>
    <scope>NUCLEOTIDE SEQUENCE [LARGE SCALE GENOMIC DNA]</scope>
    <source>
        <strain evidence="2">S7</strain>
    </source>
</reference>
<dbReference type="RefSeq" id="WP_093339844.1">
    <property type="nucleotide sequence ID" value="NZ_FOXD01000039.1"/>
</dbReference>
<proteinExistence type="predicted"/>
<accession>A0A1I5YBA0</accession>
<sequence>MTYDDQEHQDHPTTKPILLLDTGACEDDALAYAEKIDYTMKSPNVEEAVFLRPERKVLYYIQVTVEEIRFHLSDLSHLSWQIILVLPPNATIYPAYLLHGHALIVHDRDMDEISWMQQCQLAYDWDYYVHPAFHAEVLKQYQSPASETSHPVSRSIAINDELTTQYLTHKEIVVLSNILDVVLNLSKYYPFSL</sequence>
<dbReference type="EMBL" id="FOXD01000039">
    <property type="protein sequence ID" value="SFQ41501.1"/>
    <property type="molecule type" value="Genomic_DNA"/>
</dbReference>
<organism evidence="1 2">
    <name type="scientific">Salibacterium halotolerans</name>
    <dbReference type="NCBI Taxonomy" id="1884432"/>
    <lineage>
        <taxon>Bacteria</taxon>
        <taxon>Bacillati</taxon>
        <taxon>Bacillota</taxon>
        <taxon>Bacilli</taxon>
        <taxon>Bacillales</taxon>
        <taxon>Bacillaceae</taxon>
    </lineage>
</organism>
<name>A0A1I5YBA0_9BACI</name>
<protein>
    <submittedName>
        <fullName evidence="1">Uncharacterized protein</fullName>
    </submittedName>
</protein>
<evidence type="ECO:0000313" key="2">
    <source>
        <dbReference type="Proteomes" id="UP000198892"/>
    </source>
</evidence>
<dbReference type="AlphaFoldDB" id="A0A1I5YBA0"/>
<dbReference type="STRING" id="1884432.SAMN05518683_13917"/>
<keyword evidence="2" id="KW-1185">Reference proteome</keyword>